<dbReference type="AlphaFoldDB" id="A0A059AA36"/>
<dbReference type="InParanoid" id="A0A059AA36"/>
<name>A0A059AA36_EUCGR</name>
<evidence type="ECO:0000313" key="1">
    <source>
        <dbReference type="EMBL" id="KCW50511.1"/>
    </source>
</evidence>
<sequence length="72" mass="8516">MKLLHQKCRIGNCSLLTFTTDIQEIYSPHLSCPYYPGHNHFLFKSEIMKNRLNDWAFPLFCYLLLTIFSNST</sequence>
<gene>
    <name evidence="1" type="ORF">EUGRSUZ_J00235</name>
</gene>
<dbReference type="EMBL" id="KK198762">
    <property type="protein sequence ID" value="KCW50511.1"/>
    <property type="molecule type" value="Genomic_DNA"/>
</dbReference>
<proteinExistence type="predicted"/>
<reference evidence="1" key="1">
    <citation type="submission" date="2013-07" db="EMBL/GenBank/DDBJ databases">
        <title>The genome of Eucalyptus grandis.</title>
        <authorList>
            <person name="Schmutz J."/>
            <person name="Hayes R."/>
            <person name="Myburg A."/>
            <person name="Tuskan G."/>
            <person name="Grattapaglia D."/>
            <person name="Rokhsar D.S."/>
        </authorList>
    </citation>
    <scope>NUCLEOTIDE SEQUENCE</scope>
    <source>
        <tissue evidence="1">Leaf extractions</tissue>
    </source>
</reference>
<organism evidence="1">
    <name type="scientific">Eucalyptus grandis</name>
    <name type="common">Flooded gum</name>
    <dbReference type="NCBI Taxonomy" id="71139"/>
    <lineage>
        <taxon>Eukaryota</taxon>
        <taxon>Viridiplantae</taxon>
        <taxon>Streptophyta</taxon>
        <taxon>Embryophyta</taxon>
        <taxon>Tracheophyta</taxon>
        <taxon>Spermatophyta</taxon>
        <taxon>Magnoliopsida</taxon>
        <taxon>eudicotyledons</taxon>
        <taxon>Gunneridae</taxon>
        <taxon>Pentapetalae</taxon>
        <taxon>rosids</taxon>
        <taxon>malvids</taxon>
        <taxon>Myrtales</taxon>
        <taxon>Myrtaceae</taxon>
        <taxon>Myrtoideae</taxon>
        <taxon>Eucalypteae</taxon>
        <taxon>Eucalyptus</taxon>
    </lineage>
</organism>
<accession>A0A059AA36</accession>
<dbReference type="Gramene" id="KCW50511">
    <property type="protein sequence ID" value="KCW50511"/>
    <property type="gene ID" value="EUGRSUZ_J00235"/>
</dbReference>
<protein>
    <submittedName>
        <fullName evidence="1">Uncharacterized protein</fullName>
    </submittedName>
</protein>